<feature type="chain" id="PRO_5046634760" evidence="2">
    <location>
        <begin position="26"/>
        <end position="168"/>
    </location>
</feature>
<protein>
    <submittedName>
        <fullName evidence="3">DUF2165 family protein</fullName>
    </submittedName>
</protein>
<feature type="signal peptide" evidence="2">
    <location>
        <begin position="1"/>
        <end position="25"/>
    </location>
</feature>
<dbReference type="InterPro" id="IPR018681">
    <property type="entry name" value="DUF2165_transmembrane"/>
</dbReference>
<keyword evidence="1" id="KW-0812">Transmembrane</keyword>
<keyword evidence="2" id="KW-0732">Signal</keyword>
<dbReference type="Proteomes" id="UP001595999">
    <property type="component" value="Unassembled WGS sequence"/>
</dbReference>
<evidence type="ECO:0000256" key="2">
    <source>
        <dbReference type="SAM" id="SignalP"/>
    </source>
</evidence>
<evidence type="ECO:0000313" key="4">
    <source>
        <dbReference type="Proteomes" id="UP001595999"/>
    </source>
</evidence>
<dbReference type="EMBL" id="JBHSEK010000004">
    <property type="protein sequence ID" value="MFC4489688.1"/>
    <property type="molecule type" value="Genomic_DNA"/>
</dbReference>
<keyword evidence="1" id="KW-0472">Membrane</keyword>
<gene>
    <name evidence="3" type="ORF">ACFO0R_08635</name>
</gene>
<comment type="caution">
    <text evidence="3">The sequence shown here is derived from an EMBL/GenBank/DDBJ whole genome shotgun (WGS) entry which is preliminary data.</text>
</comment>
<dbReference type="Pfam" id="PF09933">
    <property type="entry name" value="DUF2165"/>
    <property type="match status" value="1"/>
</dbReference>
<feature type="transmembrane region" description="Helical" evidence="1">
    <location>
        <begin position="66"/>
        <end position="89"/>
    </location>
</feature>
<keyword evidence="1" id="KW-1133">Transmembrane helix</keyword>
<sequence length="168" mass="18820">MFMIRLSKTSMVLAMALFATLAAFGNITDYASNFAFVQHVFMMDTTTPGNGIMYRAIASPWVHHAGYIGIIGLEIATAFLCWVGGVQLLRALKSDNLGFQLAKRWAVAGLSLGFLTWQVAFMSVGGEWFGMWMSKQWNGMPDAFRFFITLLSVLIYLTLPDDRLIERD</sequence>
<keyword evidence="4" id="KW-1185">Reference proteome</keyword>
<feature type="transmembrane region" description="Helical" evidence="1">
    <location>
        <begin position="101"/>
        <end position="123"/>
    </location>
</feature>
<evidence type="ECO:0000256" key="1">
    <source>
        <dbReference type="SAM" id="Phobius"/>
    </source>
</evidence>
<organism evidence="3 4">
    <name type="scientific">Chromobacterium aquaticum</name>
    <dbReference type="NCBI Taxonomy" id="467180"/>
    <lineage>
        <taxon>Bacteria</taxon>
        <taxon>Pseudomonadati</taxon>
        <taxon>Pseudomonadota</taxon>
        <taxon>Betaproteobacteria</taxon>
        <taxon>Neisseriales</taxon>
        <taxon>Chromobacteriaceae</taxon>
        <taxon>Chromobacterium</taxon>
    </lineage>
</organism>
<evidence type="ECO:0000313" key="3">
    <source>
        <dbReference type="EMBL" id="MFC4489688.1"/>
    </source>
</evidence>
<name>A0ABV8ZTB3_9NEIS</name>
<reference evidence="4" key="1">
    <citation type="journal article" date="2019" name="Int. J. Syst. Evol. Microbiol.">
        <title>The Global Catalogue of Microorganisms (GCM) 10K type strain sequencing project: providing services to taxonomists for standard genome sequencing and annotation.</title>
        <authorList>
            <consortium name="The Broad Institute Genomics Platform"/>
            <consortium name="The Broad Institute Genome Sequencing Center for Infectious Disease"/>
            <person name="Wu L."/>
            <person name="Ma J."/>
        </authorList>
    </citation>
    <scope>NUCLEOTIDE SEQUENCE [LARGE SCALE GENOMIC DNA]</scope>
    <source>
        <strain evidence="4">CGMCC 4.7608</strain>
    </source>
</reference>
<feature type="transmembrane region" description="Helical" evidence="1">
    <location>
        <begin position="143"/>
        <end position="159"/>
    </location>
</feature>
<dbReference type="RefSeq" id="WP_197081417.1">
    <property type="nucleotide sequence ID" value="NZ_JAJOHW010000199.1"/>
</dbReference>
<proteinExistence type="predicted"/>
<accession>A0ABV8ZTB3</accession>